<dbReference type="EC" id="3.4.21.89" evidence="3 6"/>
<evidence type="ECO:0000313" key="9">
    <source>
        <dbReference type="Proteomes" id="UP000177268"/>
    </source>
</evidence>
<dbReference type="PROSITE" id="PS00761">
    <property type="entry name" value="SPASE_I_3"/>
    <property type="match status" value="1"/>
</dbReference>
<dbReference type="InterPro" id="IPR019533">
    <property type="entry name" value="Peptidase_S26"/>
</dbReference>
<dbReference type="Pfam" id="PF10502">
    <property type="entry name" value="Peptidase_S26"/>
    <property type="match status" value="1"/>
</dbReference>
<keyword evidence="6" id="KW-1133">Transmembrane helix</keyword>
<reference evidence="8 9" key="1">
    <citation type="journal article" date="2016" name="Nat. Commun.">
        <title>Thousands of microbial genomes shed light on interconnected biogeochemical processes in an aquifer system.</title>
        <authorList>
            <person name="Anantharaman K."/>
            <person name="Brown C.T."/>
            <person name="Hug L.A."/>
            <person name="Sharon I."/>
            <person name="Castelle C.J."/>
            <person name="Probst A.J."/>
            <person name="Thomas B.C."/>
            <person name="Singh A."/>
            <person name="Wilkins M.J."/>
            <person name="Karaoz U."/>
            <person name="Brodie E.L."/>
            <person name="Williams K.H."/>
            <person name="Hubbard S.S."/>
            <person name="Banfield J.F."/>
        </authorList>
    </citation>
    <scope>NUCLEOTIDE SEQUENCE [LARGE SCALE GENOMIC DNA]</scope>
</reference>
<dbReference type="EMBL" id="MFIZ01000037">
    <property type="protein sequence ID" value="OGG11081.1"/>
    <property type="molecule type" value="Genomic_DNA"/>
</dbReference>
<dbReference type="CDD" id="cd06530">
    <property type="entry name" value="S26_SPase_I"/>
    <property type="match status" value="1"/>
</dbReference>
<dbReference type="PANTHER" id="PTHR43390:SF1">
    <property type="entry name" value="CHLOROPLAST PROCESSING PEPTIDASE"/>
    <property type="match status" value="1"/>
</dbReference>
<dbReference type="SUPFAM" id="SSF51306">
    <property type="entry name" value="LexA/Signal peptidase"/>
    <property type="match status" value="1"/>
</dbReference>
<evidence type="ECO:0000256" key="6">
    <source>
        <dbReference type="RuleBase" id="RU362042"/>
    </source>
</evidence>
<dbReference type="InterPro" id="IPR036286">
    <property type="entry name" value="LexA/Signal_pep-like_sf"/>
</dbReference>
<dbReference type="PANTHER" id="PTHR43390">
    <property type="entry name" value="SIGNAL PEPTIDASE I"/>
    <property type="match status" value="1"/>
</dbReference>
<evidence type="ECO:0000259" key="7">
    <source>
        <dbReference type="Pfam" id="PF10502"/>
    </source>
</evidence>
<evidence type="ECO:0000256" key="5">
    <source>
        <dbReference type="PIRSR" id="PIRSR600223-1"/>
    </source>
</evidence>
<comment type="similarity">
    <text evidence="2 6">Belongs to the peptidase S26 family.</text>
</comment>
<keyword evidence="6" id="KW-0812">Transmembrane</keyword>
<dbReference type="STRING" id="1798370.A2Z00_01740"/>
<dbReference type="InterPro" id="IPR000223">
    <property type="entry name" value="Pept_S26A_signal_pept_1"/>
</dbReference>
<comment type="subcellular location">
    <subcellularLocation>
        <location evidence="6">Membrane</location>
        <topology evidence="6">Single-pass type II membrane protein</topology>
    </subcellularLocation>
</comment>
<gene>
    <name evidence="8" type="ORF">A2Z00_01740</name>
</gene>
<dbReference type="GO" id="GO:0009003">
    <property type="term" value="F:signal peptidase activity"/>
    <property type="evidence" value="ECO:0007669"/>
    <property type="project" value="UniProtKB-EC"/>
</dbReference>
<dbReference type="GO" id="GO:0006465">
    <property type="term" value="P:signal peptide processing"/>
    <property type="evidence" value="ECO:0007669"/>
    <property type="project" value="InterPro"/>
</dbReference>
<sequence>MGVIKRIVAAIFDFLQGIVVVLAILVMIYLFIMSPQEINGASMEPNFHNGEYILTNKVLYKFREPVRGDVVIFKSPQNKEVDYIKRIIGLPGETVKLQNNTFYVNGQKVDESYLAPGVIVYGGSYLAEGQEIVVPPGTYFVSGDNRPHSSDSREFGPIALGDFIGVAFFRYWPISQMGAIKRPAYAIQ</sequence>
<name>A0A1F5ZF94_9BACT</name>
<comment type="catalytic activity">
    <reaction evidence="1 6">
        <text>Cleavage of hydrophobic, N-terminal signal or leader sequences from secreted and periplasmic proteins.</text>
        <dbReference type="EC" id="3.4.21.89"/>
    </reaction>
</comment>
<dbReference type="GO" id="GO:0016020">
    <property type="term" value="C:membrane"/>
    <property type="evidence" value="ECO:0007669"/>
    <property type="project" value="UniProtKB-SubCell"/>
</dbReference>
<dbReference type="AlphaFoldDB" id="A0A1F5ZF94"/>
<dbReference type="PROSITE" id="PS00760">
    <property type="entry name" value="SPASE_I_2"/>
    <property type="match status" value="1"/>
</dbReference>
<keyword evidence="6" id="KW-0472">Membrane</keyword>
<organism evidence="8 9">
    <name type="scientific">Candidatus Gottesmanbacteria bacterium RBG_13_45_10</name>
    <dbReference type="NCBI Taxonomy" id="1798370"/>
    <lineage>
        <taxon>Bacteria</taxon>
        <taxon>Candidatus Gottesmaniibacteriota</taxon>
    </lineage>
</organism>
<accession>A0A1F5ZF94</accession>
<protein>
    <recommendedName>
        <fullName evidence="3 6">Signal peptidase I</fullName>
        <ecNumber evidence="3 6">3.4.21.89</ecNumber>
    </recommendedName>
</protein>
<evidence type="ECO:0000313" key="8">
    <source>
        <dbReference type="EMBL" id="OGG11081.1"/>
    </source>
</evidence>
<dbReference type="InterPro" id="IPR019758">
    <property type="entry name" value="Pept_S26A_signal_pept_1_CS"/>
</dbReference>
<dbReference type="NCBIfam" id="TIGR02227">
    <property type="entry name" value="sigpep_I_bact"/>
    <property type="match status" value="1"/>
</dbReference>
<feature type="active site" evidence="5">
    <location>
        <position position="85"/>
    </location>
</feature>
<feature type="domain" description="Peptidase S26" evidence="7">
    <location>
        <begin position="13"/>
        <end position="172"/>
    </location>
</feature>
<feature type="transmembrane region" description="Helical" evidence="6">
    <location>
        <begin position="7"/>
        <end position="32"/>
    </location>
</feature>
<evidence type="ECO:0000256" key="4">
    <source>
        <dbReference type="ARBA" id="ARBA00022801"/>
    </source>
</evidence>
<dbReference type="PRINTS" id="PR00727">
    <property type="entry name" value="LEADERPTASE"/>
</dbReference>
<evidence type="ECO:0000256" key="3">
    <source>
        <dbReference type="ARBA" id="ARBA00013208"/>
    </source>
</evidence>
<dbReference type="Proteomes" id="UP000177268">
    <property type="component" value="Unassembled WGS sequence"/>
</dbReference>
<keyword evidence="4 6" id="KW-0378">Hydrolase</keyword>
<evidence type="ECO:0000256" key="2">
    <source>
        <dbReference type="ARBA" id="ARBA00009370"/>
    </source>
</evidence>
<feature type="active site" evidence="5">
    <location>
        <position position="42"/>
    </location>
</feature>
<dbReference type="GO" id="GO:0004252">
    <property type="term" value="F:serine-type endopeptidase activity"/>
    <property type="evidence" value="ECO:0007669"/>
    <property type="project" value="InterPro"/>
</dbReference>
<dbReference type="InterPro" id="IPR019757">
    <property type="entry name" value="Pept_S26A_signal_pept_1_Lys-AS"/>
</dbReference>
<evidence type="ECO:0000256" key="1">
    <source>
        <dbReference type="ARBA" id="ARBA00000677"/>
    </source>
</evidence>
<comment type="caution">
    <text evidence="8">The sequence shown here is derived from an EMBL/GenBank/DDBJ whole genome shotgun (WGS) entry which is preliminary data.</text>
</comment>
<keyword evidence="6" id="KW-0645">Protease</keyword>
<proteinExistence type="inferred from homology"/>
<dbReference type="Gene3D" id="2.10.109.10">
    <property type="entry name" value="Umud Fragment, subunit A"/>
    <property type="match status" value="1"/>
</dbReference>